<proteinExistence type="predicted"/>
<evidence type="ECO:0000256" key="1">
    <source>
        <dbReference type="ARBA" id="ARBA00023015"/>
    </source>
</evidence>
<dbReference type="SMART" id="SM00347">
    <property type="entry name" value="HTH_MARR"/>
    <property type="match status" value="1"/>
</dbReference>
<evidence type="ECO:0000313" key="5">
    <source>
        <dbReference type="EMBL" id="RHA81464.1"/>
    </source>
</evidence>
<accession>A0A413T949</accession>
<gene>
    <name evidence="5" type="ORF">DW918_03195</name>
</gene>
<dbReference type="AlphaFoldDB" id="A0A413T949"/>
<dbReference type="PROSITE" id="PS50995">
    <property type="entry name" value="HTH_MARR_2"/>
    <property type="match status" value="1"/>
</dbReference>
<dbReference type="GO" id="GO:0003677">
    <property type="term" value="F:DNA binding"/>
    <property type="evidence" value="ECO:0007669"/>
    <property type="project" value="UniProtKB-KW"/>
</dbReference>
<organism evidence="5 6">
    <name type="scientific">Eubacterium ventriosum</name>
    <dbReference type="NCBI Taxonomy" id="39496"/>
    <lineage>
        <taxon>Bacteria</taxon>
        <taxon>Bacillati</taxon>
        <taxon>Bacillota</taxon>
        <taxon>Clostridia</taxon>
        <taxon>Eubacteriales</taxon>
        <taxon>Eubacteriaceae</taxon>
        <taxon>Eubacterium</taxon>
    </lineage>
</organism>
<dbReference type="GO" id="GO:0003700">
    <property type="term" value="F:DNA-binding transcription factor activity"/>
    <property type="evidence" value="ECO:0007669"/>
    <property type="project" value="InterPro"/>
</dbReference>
<dbReference type="RefSeq" id="WP_118030173.1">
    <property type="nucleotide sequence ID" value="NZ_QSFV01000005.1"/>
</dbReference>
<dbReference type="Proteomes" id="UP000285740">
    <property type="component" value="Unassembled WGS sequence"/>
</dbReference>
<dbReference type="SUPFAM" id="SSF46785">
    <property type="entry name" value="Winged helix' DNA-binding domain"/>
    <property type="match status" value="1"/>
</dbReference>
<dbReference type="PANTHER" id="PTHR35790">
    <property type="entry name" value="HTH-TYPE TRANSCRIPTIONAL REGULATOR PCHR"/>
    <property type="match status" value="1"/>
</dbReference>
<feature type="domain" description="HTH marR-type" evidence="4">
    <location>
        <begin position="2"/>
        <end position="142"/>
    </location>
</feature>
<sequence length="155" mass="18169">MNTELMNAFVKYMEKQEILSKLTEDEKLHGYNYSEIHTIAAIGDLTEPNVTQIANYMNVTRGAISKITKKLFGQNLIEAYQRDGNKQKIFFRLTKSGQFLYDEHEKRHNLWLKRDNAFIKQFDSETVEQVEKFMKAFNDYLEAQIMELGGKADEN</sequence>
<dbReference type="InterPro" id="IPR000835">
    <property type="entry name" value="HTH_MarR-typ"/>
</dbReference>
<dbReference type="Gene3D" id="1.10.10.10">
    <property type="entry name" value="Winged helix-like DNA-binding domain superfamily/Winged helix DNA-binding domain"/>
    <property type="match status" value="1"/>
</dbReference>
<keyword evidence="3" id="KW-0804">Transcription</keyword>
<evidence type="ECO:0000259" key="4">
    <source>
        <dbReference type="PROSITE" id="PS50995"/>
    </source>
</evidence>
<dbReference type="InterPro" id="IPR036390">
    <property type="entry name" value="WH_DNA-bd_sf"/>
</dbReference>
<reference evidence="5 6" key="1">
    <citation type="submission" date="2018-08" db="EMBL/GenBank/DDBJ databases">
        <title>A genome reference for cultivated species of the human gut microbiota.</title>
        <authorList>
            <person name="Zou Y."/>
            <person name="Xue W."/>
            <person name="Luo G."/>
        </authorList>
    </citation>
    <scope>NUCLEOTIDE SEQUENCE [LARGE SCALE GENOMIC DNA]</scope>
    <source>
        <strain evidence="5 6">AM42-30</strain>
    </source>
</reference>
<dbReference type="InterPro" id="IPR052067">
    <property type="entry name" value="Metal_resp_HTH_trans_reg"/>
</dbReference>
<dbReference type="PANTHER" id="PTHR35790:SF4">
    <property type="entry name" value="HTH-TYPE TRANSCRIPTIONAL REGULATOR PCHR"/>
    <property type="match status" value="1"/>
</dbReference>
<evidence type="ECO:0000313" key="6">
    <source>
        <dbReference type="Proteomes" id="UP000285740"/>
    </source>
</evidence>
<keyword evidence="2" id="KW-0238">DNA-binding</keyword>
<evidence type="ECO:0000256" key="2">
    <source>
        <dbReference type="ARBA" id="ARBA00023125"/>
    </source>
</evidence>
<keyword evidence="1" id="KW-0805">Transcription regulation</keyword>
<protein>
    <submittedName>
        <fullName evidence="5">MarR family transcriptional regulator</fullName>
    </submittedName>
</protein>
<dbReference type="EMBL" id="QSFV01000005">
    <property type="protein sequence ID" value="RHA81464.1"/>
    <property type="molecule type" value="Genomic_DNA"/>
</dbReference>
<evidence type="ECO:0000256" key="3">
    <source>
        <dbReference type="ARBA" id="ARBA00023163"/>
    </source>
</evidence>
<dbReference type="Pfam" id="PF01047">
    <property type="entry name" value="MarR"/>
    <property type="match status" value="1"/>
</dbReference>
<name>A0A413T949_9FIRM</name>
<comment type="caution">
    <text evidence="5">The sequence shown here is derived from an EMBL/GenBank/DDBJ whole genome shotgun (WGS) entry which is preliminary data.</text>
</comment>
<dbReference type="InterPro" id="IPR036388">
    <property type="entry name" value="WH-like_DNA-bd_sf"/>
</dbReference>